<reference evidence="1" key="1">
    <citation type="submission" date="2021-01" db="EMBL/GenBank/DDBJ databases">
        <authorList>
            <person name="Sun Q."/>
        </authorList>
    </citation>
    <scope>NUCLEOTIDE SEQUENCE</scope>
    <source>
        <strain evidence="1">YIM B02566</strain>
    </source>
</reference>
<dbReference type="EMBL" id="JAENHL010000007">
    <property type="protein sequence ID" value="MBK1868693.1"/>
    <property type="molecule type" value="Genomic_DNA"/>
</dbReference>
<organism evidence="1 2">
    <name type="scientific">Taklimakanibacter albus</name>
    <dbReference type="NCBI Taxonomy" id="2800327"/>
    <lineage>
        <taxon>Bacteria</taxon>
        <taxon>Pseudomonadati</taxon>
        <taxon>Pseudomonadota</taxon>
        <taxon>Alphaproteobacteria</taxon>
        <taxon>Hyphomicrobiales</taxon>
        <taxon>Aestuariivirgaceae</taxon>
        <taxon>Taklimakanibacter</taxon>
    </lineage>
</organism>
<dbReference type="Proteomes" id="UP000616151">
    <property type="component" value="Unassembled WGS sequence"/>
</dbReference>
<proteinExistence type="predicted"/>
<keyword evidence="2" id="KW-1185">Reference proteome</keyword>
<accession>A0ACC5R7T3</accession>
<evidence type="ECO:0000313" key="1">
    <source>
        <dbReference type="EMBL" id="MBK1868693.1"/>
    </source>
</evidence>
<protein>
    <submittedName>
        <fullName evidence="1">MBL fold metallo-hydrolase</fullName>
    </submittedName>
</protein>
<evidence type="ECO:0000313" key="2">
    <source>
        <dbReference type="Proteomes" id="UP000616151"/>
    </source>
</evidence>
<name>A0ACC5R7T3_9HYPH</name>
<sequence length="328" mass="35478">MTRLDPVDSVEIHILVDNVTDSLSSVPSFAETEFAGLGRRRHGHWVLSGSCLCCAAHGLSCLITARRGDETKTLLFDTGPEDRVFEQNVSRLGADLGAVEAIVLSHGHWDHGGAMLKALQIIRDRNGGKRVPYYAHPDMFRTRAMKRPDGQMLIMEDVPGVEALSLHGADVVITAEAQTLFGGMAYVSGEIARVTPFERGLPGQHRRMADGQGWELDELIMDERFVALNVKGKGLIVFTACSHAGVINVLKQAKASFLDVPLYAVAGGLHLSGTNERIIPETVAALREFGLTVIAAGHCTGWRAVTALANEFGDKVLVPLAVGKRFSF</sequence>
<comment type="caution">
    <text evidence="1">The sequence shown here is derived from an EMBL/GenBank/DDBJ whole genome shotgun (WGS) entry which is preliminary data.</text>
</comment>
<gene>
    <name evidence="1" type="ORF">JHL16_20220</name>
</gene>